<comment type="subcellular location">
    <subcellularLocation>
        <location evidence="1">Cell membrane</location>
        <topology evidence="1">Single-pass type I membrane protein</topology>
    </subcellularLocation>
</comment>
<dbReference type="InterPro" id="IPR003591">
    <property type="entry name" value="Leu-rich_rpt_typical-subtyp"/>
</dbReference>
<organism evidence="14 15">
    <name type="scientific">Lithocarpus litseifolius</name>
    <dbReference type="NCBI Taxonomy" id="425828"/>
    <lineage>
        <taxon>Eukaryota</taxon>
        <taxon>Viridiplantae</taxon>
        <taxon>Streptophyta</taxon>
        <taxon>Embryophyta</taxon>
        <taxon>Tracheophyta</taxon>
        <taxon>Spermatophyta</taxon>
        <taxon>Magnoliopsida</taxon>
        <taxon>eudicotyledons</taxon>
        <taxon>Gunneridae</taxon>
        <taxon>Pentapetalae</taxon>
        <taxon>rosids</taxon>
        <taxon>fabids</taxon>
        <taxon>Fagales</taxon>
        <taxon>Fagaceae</taxon>
        <taxon>Lithocarpus</taxon>
    </lineage>
</organism>
<dbReference type="Pfam" id="PF00560">
    <property type="entry name" value="LRR_1"/>
    <property type="match status" value="8"/>
</dbReference>
<comment type="caution">
    <text evidence="14">The sequence shown here is derived from an EMBL/GenBank/DDBJ whole genome shotgun (WGS) entry which is preliminary data.</text>
</comment>
<evidence type="ECO:0000256" key="4">
    <source>
        <dbReference type="ARBA" id="ARBA00022614"/>
    </source>
</evidence>
<dbReference type="SMART" id="SM00365">
    <property type="entry name" value="LRR_SD22"/>
    <property type="match status" value="6"/>
</dbReference>
<dbReference type="InterPro" id="IPR001611">
    <property type="entry name" value="Leu-rich_rpt"/>
</dbReference>
<dbReference type="PANTHER" id="PTHR48061">
    <property type="entry name" value="LEUCINE-RICH REPEAT RECEPTOR PROTEIN KINASE EMS1-LIKE-RELATED"/>
    <property type="match status" value="1"/>
</dbReference>
<feature type="domain" description="Disease resistance R13L4/SHOC-2-like LRR" evidence="13">
    <location>
        <begin position="141"/>
        <end position="392"/>
    </location>
</feature>
<evidence type="ECO:0000256" key="2">
    <source>
        <dbReference type="ARBA" id="ARBA00009592"/>
    </source>
</evidence>
<feature type="transmembrane region" description="Helical" evidence="12">
    <location>
        <begin position="820"/>
        <end position="842"/>
    </location>
</feature>
<accession>A0AAW2CUY2</accession>
<dbReference type="FunFam" id="3.80.10.10:FF:000095">
    <property type="entry name" value="LRR receptor-like serine/threonine-protein kinase GSO1"/>
    <property type="match status" value="2"/>
</dbReference>
<keyword evidence="3" id="KW-1003">Cell membrane</keyword>
<keyword evidence="15" id="KW-1185">Reference proteome</keyword>
<evidence type="ECO:0000259" key="13">
    <source>
        <dbReference type="Pfam" id="PF23598"/>
    </source>
</evidence>
<dbReference type="SUPFAM" id="SSF52058">
    <property type="entry name" value="L domain-like"/>
    <property type="match status" value="3"/>
</dbReference>
<keyword evidence="6" id="KW-0732">Signal</keyword>
<evidence type="ECO:0000256" key="12">
    <source>
        <dbReference type="SAM" id="Phobius"/>
    </source>
</evidence>
<proteinExistence type="inferred from homology"/>
<dbReference type="InterPro" id="IPR055414">
    <property type="entry name" value="LRR_R13L4/SHOC2-like"/>
</dbReference>
<dbReference type="GO" id="GO:0005886">
    <property type="term" value="C:plasma membrane"/>
    <property type="evidence" value="ECO:0007669"/>
    <property type="project" value="UniProtKB-SubCell"/>
</dbReference>
<evidence type="ECO:0000256" key="1">
    <source>
        <dbReference type="ARBA" id="ARBA00004251"/>
    </source>
</evidence>
<keyword evidence="10" id="KW-0675">Receptor</keyword>
<keyword evidence="9 12" id="KW-0472">Membrane</keyword>
<keyword evidence="5 12" id="KW-0812">Transmembrane</keyword>
<gene>
    <name evidence="14" type="ORF">SO802_014406</name>
</gene>
<evidence type="ECO:0000256" key="6">
    <source>
        <dbReference type="ARBA" id="ARBA00022729"/>
    </source>
</evidence>
<name>A0AAW2CUY2_9ROSI</name>
<dbReference type="EMBL" id="JAZDWU010000005">
    <property type="protein sequence ID" value="KAL0000625.1"/>
    <property type="molecule type" value="Genomic_DNA"/>
</dbReference>
<dbReference type="Pfam" id="PF23598">
    <property type="entry name" value="LRR_14"/>
    <property type="match status" value="1"/>
</dbReference>
<evidence type="ECO:0000313" key="15">
    <source>
        <dbReference type="Proteomes" id="UP001459277"/>
    </source>
</evidence>
<dbReference type="PANTHER" id="PTHR48061:SF46">
    <property type="entry name" value="LEUCINE-RICH REPEAT-CONTAINING N-TERMINAL PLANT-TYPE DOMAIN-CONTAINING PROTEIN"/>
    <property type="match status" value="1"/>
</dbReference>
<dbReference type="AlphaFoldDB" id="A0AAW2CUY2"/>
<evidence type="ECO:0000256" key="11">
    <source>
        <dbReference type="ARBA" id="ARBA00023180"/>
    </source>
</evidence>
<dbReference type="Gene3D" id="3.80.10.10">
    <property type="entry name" value="Ribonuclease Inhibitor"/>
    <property type="match status" value="5"/>
</dbReference>
<dbReference type="FunFam" id="3.80.10.10:FF:000111">
    <property type="entry name" value="LRR receptor-like serine/threonine-protein kinase ERECTA"/>
    <property type="match status" value="1"/>
</dbReference>
<evidence type="ECO:0000256" key="5">
    <source>
        <dbReference type="ARBA" id="ARBA00022692"/>
    </source>
</evidence>
<dbReference type="PRINTS" id="PR00019">
    <property type="entry name" value="LEURICHRPT"/>
</dbReference>
<protein>
    <recommendedName>
        <fullName evidence="13">Disease resistance R13L4/SHOC-2-like LRR domain-containing protein</fullName>
    </recommendedName>
</protein>
<keyword evidence="4" id="KW-0433">Leucine-rich repeat</keyword>
<keyword evidence="11" id="KW-0325">Glycoprotein</keyword>
<dbReference type="SMART" id="SM00369">
    <property type="entry name" value="LRR_TYP"/>
    <property type="match status" value="11"/>
</dbReference>
<evidence type="ECO:0000256" key="8">
    <source>
        <dbReference type="ARBA" id="ARBA00022989"/>
    </source>
</evidence>
<keyword evidence="7" id="KW-0677">Repeat</keyword>
<evidence type="ECO:0000256" key="9">
    <source>
        <dbReference type="ARBA" id="ARBA00023136"/>
    </source>
</evidence>
<dbReference type="Proteomes" id="UP001459277">
    <property type="component" value="Unassembled WGS sequence"/>
</dbReference>
<dbReference type="InterPro" id="IPR046956">
    <property type="entry name" value="RLP23-like"/>
</dbReference>
<evidence type="ECO:0000256" key="3">
    <source>
        <dbReference type="ARBA" id="ARBA00022475"/>
    </source>
</evidence>
<sequence>MGWVTCDRVKGHVIGLDLSCSRLYGTIPSNSSLFLLPHLQRLNLAFNDFKLSEISSGFGGFAKLRYLNLSWSDFEGQVPLKLSHLSQLASLDLSRNYFVRFNTSVMKRLVQNLTKLRELHLDAVDLHSVPLSSFWNLSSSLTSLTLKDCGLHGTLPDDIFQTPNLRELSLRSNHLSGEIPSSFLNHKALSYLDLGLNNLNGKIPSSLSNLEELSYLDLQHNHLCGSIPVSIGNLTKVTQIILQYNNFNGQIPSSLSNLKDLAFVDFSHNNFEGLGGRIPFFSNLTKLIELRLSYNHIKSQIGEFQPNNSLQILRLENNQLYGSIPNSISNLVNLTELDISSNDLGGIVEFDRSTNLKELHTLDLSNNSMFLGIKSNSNNTFPALWGLKLASCKIVEFPNFLQSSKDLEYLDLSNNRISNQIPELMFGVVENIKFLDLHSNLLQGKLPVPPSSIRVFLMSNNKLTGEIPSTICNVSYLEILDISNNSLSGKIPKCLGNLGNSLSVMDLRMNNFNGTIPDTFDKDNWLETLAFNGNHLEGKLPKSLANCEYLEVLDLGNNKINDSLPYWLESLSELRVLVLKNNRFYGPIENHETSGLFFSKLQILDLSHNEFTGHLPSNYFEKFTAMMNEDTHEREYLPQFDDDLYFRAHRTRHKSSYQASVQVTMKGSEIELSKILTIFTEIDLSSNKFQGEIPDTLGWLKFLRFLNLSHNNLTGHIPSSLANLLELESLDLSSNKLTGEIPMQLTSLTFLALLNLSQNKLIGPIPEGKQFATFQNDSYNGNLDLCGFPLSHRCGISESMLPMLPSISEEANDSLFASGFGWRAVLIGYGCGLLYGLAMGCVEFKRGKPKWLVKFV</sequence>
<reference evidence="14 15" key="1">
    <citation type="submission" date="2024-01" db="EMBL/GenBank/DDBJ databases">
        <title>A telomere-to-telomere, gap-free genome of sweet tea (Lithocarpus litseifolius).</title>
        <authorList>
            <person name="Zhou J."/>
        </authorList>
    </citation>
    <scope>NUCLEOTIDE SEQUENCE [LARGE SCALE GENOMIC DNA]</scope>
    <source>
        <strain evidence="14">Zhou-2022a</strain>
        <tissue evidence="14">Leaf</tissue>
    </source>
</reference>
<dbReference type="InterPro" id="IPR032675">
    <property type="entry name" value="LRR_dom_sf"/>
</dbReference>
<evidence type="ECO:0000256" key="10">
    <source>
        <dbReference type="ARBA" id="ARBA00023170"/>
    </source>
</evidence>
<evidence type="ECO:0000256" key="7">
    <source>
        <dbReference type="ARBA" id="ARBA00022737"/>
    </source>
</evidence>
<keyword evidence="8 12" id="KW-1133">Transmembrane helix</keyword>
<comment type="similarity">
    <text evidence="2">Belongs to the RLP family.</text>
</comment>
<evidence type="ECO:0000313" key="14">
    <source>
        <dbReference type="EMBL" id="KAL0000625.1"/>
    </source>
</evidence>
<dbReference type="PROSITE" id="PS51450">
    <property type="entry name" value="LRR"/>
    <property type="match status" value="3"/>
</dbReference>